<feature type="compositionally biased region" description="Low complexity" evidence="3">
    <location>
        <begin position="565"/>
        <end position="575"/>
    </location>
</feature>
<dbReference type="GO" id="GO:0003723">
    <property type="term" value="F:RNA binding"/>
    <property type="evidence" value="ECO:0007669"/>
    <property type="project" value="UniProtKB-UniRule"/>
</dbReference>
<sequence length="970" mass="103617">MSFADPFSPSDDLQRPFASSYRSSFSSFGTNPPPPTRARQPTISSSAYRDNSQPFVAPTSIDVFGPPVSSQESARPFDTRDSVRDYTPTNGQSRAGVVGKSQVNNMTGFASFNAGPGPHLPFSAQSQTGSTHTGVHGNGNSTSATRQDEEISTIFVVGFPDDMQEREFQNMFTFSKGFEAASLKIPNKDGPSFGQSNIGLPTANPNSNSAQAGAFRSQPFMTQGYGGSQDPYNVVTVNSGGVVVDSRDGTTASWPAALPPPNGHEDAFNHHNSSGALVPPRKQIIGFAKFRSRSEALEARDYLQGKRVDIEKGSVLKAEMAKKNLHTKRGVGPLGLPLSMVGPGGMVGNDTLASLTGLPPGVGGAAGMPTSGSGELMRERERELGTLGAMGLAGTIGSRGRDRDREVDDLERKRESEFAVVGSRFGQEERRRRERDADLDWEQDLERDRENERERNSQLRMSNTTAFDAFHSVPLTSLPTLPFMTRSSTNSSQFSLTPGPLLSPTESMGSRTSYPFPGKYLSSPLEPYGQNNVEGHIIPNFGGPWASQPPTNMQASANHMSGPASSRSTSSIDSSPVIDETATFSPPTSSIEGFENGDAHETPIDRVSPSFSHQQLASSYSQSAYTRPQTPSEKTAESSRSNFSRGVADSSMPTSSTSSVTDSGSSLEDGVNGLTIGTQTQESISPQLPSPGSGTSSGQTSGGSTGGKVNSSDQNPPINTLYVGNLPTSPPPPGYPPNYLEDSLRQLFHRCSGYRKLCFRHKSNGPMCFVEFDDVAHASKALNDLYGNQLNGLVKSGIRLSYSKNPLGVRPSNGSNAGQPTHPAPQHPSVLWGPSSGMDAQNAPSQLSNIPESAPPRQQPPVLDFSRDPMHRLNRRDSAITDFTSSTPVSATSFSLSNDLSASSRYFSPTQQSPFNTLPPQSSNKNSNASFPRGSSTFSPFSNLDINPREHPLNHPTLTPSPGLEPTRAG</sequence>
<dbReference type="PROSITE" id="PS50102">
    <property type="entry name" value="RRM"/>
    <property type="match status" value="1"/>
</dbReference>
<feature type="compositionally biased region" description="Polar residues" evidence="3">
    <location>
        <begin position="504"/>
        <end position="513"/>
    </location>
</feature>
<feature type="compositionally biased region" description="Low complexity" evidence="3">
    <location>
        <begin position="612"/>
        <end position="625"/>
    </location>
</feature>
<evidence type="ECO:0000313" key="5">
    <source>
        <dbReference type="EMBL" id="KZT42966.1"/>
    </source>
</evidence>
<feature type="region of interest" description="Disordered" evidence="3">
    <location>
        <begin position="541"/>
        <end position="738"/>
    </location>
</feature>
<feature type="compositionally biased region" description="Polar residues" evidence="3">
    <location>
        <begin position="548"/>
        <end position="559"/>
    </location>
</feature>
<gene>
    <name evidence="5" type="ORF">SISSUDRAFT_798797</name>
</gene>
<dbReference type="Proteomes" id="UP000076798">
    <property type="component" value="Unassembled WGS sequence"/>
</dbReference>
<feature type="compositionally biased region" description="Low complexity" evidence="3">
    <location>
        <begin position="650"/>
        <end position="666"/>
    </location>
</feature>
<feature type="compositionally biased region" description="Low complexity" evidence="3">
    <location>
        <begin position="17"/>
        <end position="28"/>
    </location>
</feature>
<accession>A0A166HQA8</accession>
<evidence type="ECO:0000256" key="3">
    <source>
        <dbReference type="SAM" id="MobiDB-lite"/>
    </source>
</evidence>
<evidence type="ECO:0000313" key="6">
    <source>
        <dbReference type="Proteomes" id="UP000076798"/>
    </source>
</evidence>
<evidence type="ECO:0000259" key="4">
    <source>
        <dbReference type="PROSITE" id="PS50102"/>
    </source>
</evidence>
<dbReference type="EMBL" id="KV428010">
    <property type="protein sequence ID" value="KZT42966.1"/>
    <property type="molecule type" value="Genomic_DNA"/>
</dbReference>
<feature type="compositionally biased region" description="Polar residues" evidence="3">
    <location>
        <begin position="838"/>
        <end position="851"/>
    </location>
</feature>
<feature type="region of interest" description="Disordered" evidence="3">
    <location>
        <begin position="192"/>
        <end position="212"/>
    </location>
</feature>
<feature type="region of interest" description="Disordered" evidence="3">
    <location>
        <begin position="1"/>
        <end position="96"/>
    </location>
</feature>
<feature type="region of interest" description="Disordered" evidence="3">
    <location>
        <begin position="124"/>
        <end position="146"/>
    </location>
</feature>
<feature type="compositionally biased region" description="Polar residues" evidence="3">
    <location>
        <begin position="39"/>
        <end position="54"/>
    </location>
</feature>
<dbReference type="FunFam" id="3.30.70.330:FF:000428">
    <property type="entry name" value="Related to WHI3-involved in regulation of cell size"/>
    <property type="match status" value="1"/>
</dbReference>
<feature type="domain" description="RRM" evidence="4">
    <location>
        <begin position="719"/>
        <end position="805"/>
    </location>
</feature>
<dbReference type="STRING" id="1314776.A0A166HQA8"/>
<feature type="compositionally biased region" description="Polar residues" evidence="3">
    <location>
        <begin position="675"/>
        <end position="684"/>
    </location>
</feature>
<protein>
    <recommendedName>
        <fullName evidence="4">RRM domain-containing protein</fullName>
    </recommendedName>
</protein>
<name>A0A166HQA8_9AGAM</name>
<feature type="region of interest" description="Disordered" evidence="3">
    <location>
        <begin position="905"/>
        <end position="970"/>
    </location>
</feature>
<feature type="compositionally biased region" description="Low complexity" evidence="3">
    <location>
        <begin position="685"/>
        <end position="699"/>
    </location>
</feature>
<dbReference type="OrthoDB" id="431169at2759"/>
<dbReference type="SUPFAM" id="SSF54928">
    <property type="entry name" value="RNA-binding domain, RBD"/>
    <property type="match status" value="1"/>
</dbReference>
<proteinExistence type="predicted"/>
<dbReference type="PANTHER" id="PTHR10501">
    <property type="entry name" value="U1 SMALL NUCLEAR RIBONUCLEOPROTEIN A/U2 SMALL NUCLEAR RIBONUCLEOPROTEIN B"/>
    <property type="match status" value="1"/>
</dbReference>
<feature type="compositionally biased region" description="Polar residues" evidence="3">
    <location>
        <begin position="905"/>
        <end position="945"/>
    </location>
</feature>
<feature type="region of interest" description="Disordered" evidence="3">
    <location>
        <begin position="487"/>
        <end position="515"/>
    </location>
</feature>
<dbReference type="InterPro" id="IPR000504">
    <property type="entry name" value="RRM_dom"/>
</dbReference>
<feature type="compositionally biased region" description="Basic and acidic residues" evidence="3">
    <location>
        <begin position="75"/>
        <end position="84"/>
    </location>
</feature>
<dbReference type="InterPro" id="IPR012677">
    <property type="entry name" value="Nucleotide-bd_a/b_plait_sf"/>
</dbReference>
<dbReference type="Gene3D" id="3.30.70.330">
    <property type="match status" value="2"/>
</dbReference>
<feature type="compositionally biased region" description="Polar residues" evidence="3">
    <location>
        <begin position="193"/>
        <end position="211"/>
    </location>
</feature>
<keyword evidence="6" id="KW-1185">Reference proteome</keyword>
<dbReference type="AlphaFoldDB" id="A0A166HQA8"/>
<dbReference type="InterPro" id="IPR035979">
    <property type="entry name" value="RBD_domain_sf"/>
</dbReference>
<evidence type="ECO:0000256" key="2">
    <source>
        <dbReference type="PROSITE-ProRule" id="PRU00176"/>
    </source>
</evidence>
<dbReference type="Pfam" id="PF00076">
    <property type="entry name" value="RRM_1"/>
    <property type="match status" value="1"/>
</dbReference>
<organism evidence="5 6">
    <name type="scientific">Sistotremastrum suecicum HHB10207 ss-3</name>
    <dbReference type="NCBI Taxonomy" id="1314776"/>
    <lineage>
        <taxon>Eukaryota</taxon>
        <taxon>Fungi</taxon>
        <taxon>Dikarya</taxon>
        <taxon>Basidiomycota</taxon>
        <taxon>Agaricomycotina</taxon>
        <taxon>Agaricomycetes</taxon>
        <taxon>Sistotremastrales</taxon>
        <taxon>Sistotremastraceae</taxon>
        <taxon>Sistotremastrum</taxon>
    </lineage>
</organism>
<feature type="compositionally biased region" description="Polar residues" evidence="3">
    <location>
        <begin position="487"/>
        <end position="496"/>
    </location>
</feature>
<feature type="region of interest" description="Disordered" evidence="3">
    <location>
        <begin position="805"/>
        <end position="868"/>
    </location>
</feature>
<feature type="region of interest" description="Disordered" evidence="3">
    <location>
        <begin position="392"/>
        <end position="412"/>
    </location>
</feature>
<feature type="compositionally biased region" description="Polar residues" evidence="3">
    <location>
        <begin position="124"/>
        <end position="145"/>
    </location>
</feature>
<feature type="compositionally biased region" description="Basic and acidic residues" evidence="3">
    <location>
        <begin position="399"/>
        <end position="412"/>
    </location>
</feature>
<feature type="compositionally biased region" description="Polar residues" evidence="3">
    <location>
        <begin position="582"/>
        <end position="591"/>
    </location>
</feature>
<dbReference type="SMART" id="SM00360">
    <property type="entry name" value="RRM"/>
    <property type="match status" value="2"/>
</dbReference>
<evidence type="ECO:0000256" key="1">
    <source>
        <dbReference type="ARBA" id="ARBA00022884"/>
    </source>
</evidence>
<keyword evidence="1 2" id="KW-0694">RNA-binding</keyword>
<feature type="compositionally biased region" description="Polar residues" evidence="3">
    <location>
        <begin position="708"/>
        <end position="718"/>
    </location>
</feature>
<feature type="compositionally biased region" description="Polar residues" evidence="3">
    <location>
        <begin position="626"/>
        <end position="644"/>
    </location>
</feature>
<reference evidence="5 6" key="1">
    <citation type="journal article" date="2016" name="Mol. Biol. Evol.">
        <title>Comparative Genomics of Early-Diverging Mushroom-Forming Fungi Provides Insights into the Origins of Lignocellulose Decay Capabilities.</title>
        <authorList>
            <person name="Nagy L.G."/>
            <person name="Riley R."/>
            <person name="Tritt A."/>
            <person name="Adam C."/>
            <person name="Daum C."/>
            <person name="Floudas D."/>
            <person name="Sun H."/>
            <person name="Yadav J.S."/>
            <person name="Pangilinan J."/>
            <person name="Larsson K.H."/>
            <person name="Matsuura K."/>
            <person name="Barry K."/>
            <person name="Labutti K."/>
            <person name="Kuo R."/>
            <person name="Ohm R.A."/>
            <person name="Bhattacharya S.S."/>
            <person name="Shirouzu T."/>
            <person name="Yoshinaga Y."/>
            <person name="Martin F.M."/>
            <person name="Grigoriev I.V."/>
            <person name="Hibbett D.S."/>
        </authorList>
    </citation>
    <scope>NUCLEOTIDE SEQUENCE [LARGE SCALE GENOMIC DNA]</scope>
    <source>
        <strain evidence="5 6">HHB10207 ss-3</strain>
    </source>
</reference>